<evidence type="ECO:0000313" key="3">
    <source>
        <dbReference type="Proteomes" id="UP000603352"/>
    </source>
</evidence>
<accession>A0ABQ1JBT9</accession>
<name>A0ABQ1JBT9_9PROT</name>
<dbReference type="Proteomes" id="UP000603352">
    <property type="component" value="Unassembled WGS sequence"/>
</dbReference>
<evidence type="ECO:0000259" key="1">
    <source>
        <dbReference type="Pfam" id="PF14452"/>
    </source>
</evidence>
<feature type="domain" description="Multi-ubiquitin" evidence="1">
    <location>
        <begin position="76"/>
        <end position="147"/>
    </location>
</feature>
<sequence>MSVNVAAHLVRIHIDRVAYSSPNPTTGEALYALADIPKHEKLYREVEGDAEDEMIPRDETVIHLTADEHFYSQKVFEILVNGDDHEIETKEITYARVVELYLGSGGKPSNEYLVKYSHGPAENPSGTLAPGQKVRVKDGMRFRVAGTGES</sequence>
<dbReference type="EMBL" id="BMDZ01000136">
    <property type="protein sequence ID" value="GGB63431.1"/>
    <property type="molecule type" value="Genomic_DNA"/>
</dbReference>
<organism evidence="2 3">
    <name type="scientific">Tistrella bauzanensis</name>
    <dbReference type="NCBI Taxonomy" id="657419"/>
    <lineage>
        <taxon>Bacteria</taxon>
        <taxon>Pseudomonadati</taxon>
        <taxon>Pseudomonadota</taxon>
        <taxon>Alphaproteobacteria</taxon>
        <taxon>Geminicoccales</taxon>
        <taxon>Geminicoccaceae</taxon>
        <taxon>Tistrella</taxon>
    </lineage>
</organism>
<gene>
    <name evidence="2" type="ORF">GCM10011505_50010</name>
</gene>
<reference evidence="3" key="1">
    <citation type="journal article" date="2019" name="Int. J. Syst. Evol. Microbiol.">
        <title>The Global Catalogue of Microorganisms (GCM) 10K type strain sequencing project: providing services to taxonomists for standard genome sequencing and annotation.</title>
        <authorList>
            <consortium name="The Broad Institute Genomics Platform"/>
            <consortium name="The Broad Institute Genome Sequencing Center for Infectious Disease"/>
            <person name="Wu L."/>
            <person name="Ma J."/>
        </authorList>
    </citation>
    <scope>NUCLEOTIDE SEQUENCE [LARGE SCALE GENOMIC DNA]</scope>
    <source>
        <strain evidence="3">CGMCC 1.10188</strain>
    </source>
</reference>
<dbReference type="Pfam" id="PF14452">
    <property type="entry name" value="Multi_ubiq"/>
    <property type="match status" value="1"/>
</dbReference>
<keyword evidence="3" id="KW-1185">Reference proteome</keyword>
<proteinExistence type="predicted"/>
<evidence type="ECO:0000313" key="2">
    <source>
        <dbReference type="EMBL" id="GGB63431.1"/>
    </source>
</evidence>
<comment type="caution">
    <text evidence="2">The sequence shown here is derived from an EMBL/GenBank/DDBJ whole genome shotgun (WGS) entry which is preliminary data.</text>
</comment>
<dbReference type="RefSeq" id="WP_188583137.1">
    <property type="nucleotide sequence ID" value="NZ_BMDZ01000136.1"/>
</dbReference>
<dbReference type="InterPro" id="IPR027802">
    <property type="entry name" value="Multi-ubiquitin_dom"/>
</dbReference>
<protein>
    <recommendedName>
        <fullName evidence="1">Multi-ubiquitin domain-containing protein</fullName>
    </recommendedName>
</protein>